<dbReference type="InterPro" id="IPR055776">
    <property type="entry name" value="DUF7352"/>
</dbReference>
<accession>A0A6M3LQ43</accession>
<protein>
    <submittedName>
        <fullName evidence="2">Putative portal protein</fullName>
    </submittedName>
</protein>
<organism evidence="2">
    <name type="scientific">viral metagenome</name>
    <dbReference type="NCBI Taxonomy" id="1070528"/>
    <lineage>
        <taxon>unclassified sequences</taxon>
        <taxon>metagenomes</taxon>
        <taxon>organismal metagenomes</taxon>
    </lineage>
</organism>
<dbReference type="AlphaFoldDB" id="A0A6M3LQ43"/>
<dbReference type="EMBL" id="MT143262">
    <property type="protein sequence ID" value="QJA94805.1"/>
    <property type="molecule type" value="Genomic_DNA"/>
</dbReference>
<reference evidence="2" key="1">
    <citation type="submission" date="2020-03" db="EMBL/GenBank/DDBJ databases">
        <title>The deep terrestrial virosphere.</title>
        <authorList>
            <person name="Holmfeldt K."/>
            <person name="Nilsson E."/>
            <person name="Simone D."/>
            <person name="Lopez-Fernandez M."/>
            <person name="Wu X."/>
            <person name="de Brujin I."/>
            <person name="Lundin D."/>
            <person name="Andersson A."/>
            <person name="Bertilsson S."/>
            <person name="Dopson M."/>
        </authorList>
    </citation>
    <scope>NUCLEOTIDE SEQUENCE</scope>
    <source>
        <strain evidence="2">MM415B03735</strain>
    </source>
</reference>
<sequence>MTTIWKFPIDLIDSQFVPMPKGAKILTCQLQGNAIQIWAKVSPDNQLTAREIRIYGTGHNIDEELSLRYISTFQSGGGTFIFHVFEVI</sequence>
<feature type="domain" description="DUF7352" evidence="1">
    <location>
        <begin position="1"/>
        <end position="87"/>
    </location>
</feature>
<evidence type="ECO:0000259" key="1">
    <source>
        <dbReference type="Pfam" id="PF24043"/>
    </source>
</evidence>
<dbReference type="Pfam" id="PF24043">
    <property type="entry name" value="DUF7352"/>
    <property type="match status" value="1"/>
</dbReference>
<evidence type="ECO:0000313" key="2">
    <source>
        <dbReference type="EMBL" id="QJA94805.1"/>
    </source>
</evidence>
<gene>
    <name evidence="2" type="ORF">MM415B03735_0006</name>
</gene>
<name>A0A6M3LQ43_9ZZZZ</name>
<proteinExistence type="predicted"/>